<dbReference type="AlphaFoldDB" id="A0A3P7LGX7"/>
<sequence length="491" mass="53903">MYSKRKELRSVGEWAFVTGAAAGIGLAFCKELAKEGLKILMVDMNGPKLKSPAKEVEEAFGVETRTPKLDLSNVENVGEIRDTINALSSVACFVNNAFDNRCFMANLDFMPCMRAALPKLSEAAYLRRPFLITITSIDVCLNHPNAIFTRVPLSNPFVPSADVFAAAALDMLGVEEINCGYFFDALQFWFSDLSRMLFRSSGGVLLVTAPSLATTVALVITIEFSPFPHNMGWLWRTVGLAAASPLIYITAVVVSATLKYTVGKWLFSKRKQLRSAGEWAVVTGAAAGIGLAFCKELAKEGLKILMVDVNGPKLMSAATEVEEASGVETRTLELDLSKIVDVNVRGFTCATRAALPKLCETAHLRRPFIINMSSISAVLRFPGFSVYAASKSYVKTLTDCLQVDLRGSGVRLQTYIPCLISTKMTKVPPSRPFVPTADIFAAAALDMLGVEQNGCGYFYHDVQYRIFRFYLLIFGVRGSARQKKSQYKRKD</sequence>
<accession>A0A3P7LGX7</accession>
<dbReference type="InterPro" id="IPR036291">
    <property type="entry name" value="NAD(P)-bd_dom_sf"/>
</dbReference>
<dbReference type="EMBL" id="UYRU01050825">
    <property type="protein sequence ID" value="VDN11147.1"/>
    <property type="molecule type" value="Genomic_DNA"/>
</dbReference>
<name>A0A3P7LGX7_DIBLA</name>
<evidence type="ECO:0000313" key="6">
    <source>
        <dbReference type="Proteomes" id="UP000281553"/>
    </source>
</evidence>
<keyword evidence="6" id="KW-1185">Reference proteome</keyword>
<comment type="similarity">
    <text evidence="2">Belongs to the short-chain dehydrogenases/reductases (SDR) family.</text>
</comment>
<dbReference type="InterPro" id="IPR020904">
    <property type="entry name" value="Sc_DH/Rdtase_CS"/>
</dbReference>
<dbReference type="Gene3D" id="3.40.50.720">
    <property type="entry name" value="NAD(P)-binding Rossmann-like Domain"/>
    <property type="match status" value="3"/>
</dbReference>
<evidence type="ECO:0000256" key="4">
    <source>
        <dbReference type="SAM" id="Phobius"/>
    </source>
</evidence>
<dbReference type="InterPro" id="IPR051019">
    <property type="entry name" value="VLCFA-Steroid_DH"/>
</dbReference>
<dbReference type="PANTHER" id="PTHR43899:SF13">
    <property type="entry name" value="RH59310P"/>
    <property type="match status" value="1"/>
</dbReference>
<evidence type="ECO:0000313" key="5">
    <source>
        <dbReference type="EMBL" id="VDN11147.1"/>
    </source>
</evidence>
<dbReference type="GO" id="GO:0005783">
    <property type="term" value="C:endoplasmic reticulum"/>
    <property type="evidence" value="ECO:0007669"/>
    <property type="project" value="UniProtKB-SubCell"/>
</dbReference>
<dbReference type="InterPro" id="IPR002347">
    <property type="entry name" value="SDR_fam"/>
</dbReference>
<keyword evidence="4" id="KW-1133">Transmembrane helix</keyword>
<dbReference type="Pfam" id="PF00106">
    <property type="entry name" value="adh_short"/>
    <property type="match status" value="2"/>
</dbReference>
<protein>
    <submittedName>
        <fullName evidence="5">Uncharacterized protein</fullName>
    </submittedName>
</protein>
<gene>
    <name evidence="5" type="ORF">DILT_LOCUS6978</name>
</gene>
<feature type="transmembrane region" description="Helical" evidence="4">
    <location>
        <begin position="242"/>
        <end position="262"/>
    </location>
</feature>
<dbReference type="GO" id="GO:0016491">
    <property type="term" value="F:oxidoreductase activity"/>
    <property type="evidence" value="ECO:0007669"/>
    <property type="project" value="UniProtKB-KW"/>
</dbReference>
<organism evidence="5 6">
    <name type="scientific">Dibothriocephalus latus</name>
    <name type="common">Fish tapeworm</name>
    <name type="synonym">Diphyllobothrium latum</name>
    <dbReference type="NCBI Taxonomy" id="60516"/>
    <lineage>
        <taxon>Eukaryota</taxon>
        <taxon>Metazoa</taxon>
        <taxon>Spiralia</taxon>
        <taxon>Lophotrochozoa</taxon>
        <taxon>Platyhelminthes</taxon>
        <taxon>Cestoda</taxon>
        <taxon>Eucestoda</taxon>
        <taxon>Diphyllobothriidea</taxon>
        <taxon>Diphyllobothriidae</taxon>
        <taxon>Dibothriocephalus</taxon>
    </lineage>
</organism>
<evidence type="ECO:0000256" key="2">
    <source>
        <dbReference type="ARBA" id="ARBA00006484"/>
    </source>
</evidence>
<dbReference type="Proteomes" id="UP000281553">
    <property type="component" value="Unassembled WGS sequence"/>
</dbReference>
<dbReference type="PANTHER" id="PTHR43899">
    <property type="entry name" value="RH59310P"/>
    <property type="match status" value="1"/>
</dbReference>
<keyword evidence="4" id="KW-0472">Membrane</keyword>
<evidence type="ECO:0000256" key="1">
    <source>
        <dbReference type="ARBA" id="ARBA00004240"/>
    </source>
</evidence>
<comment type="subcellular location">
    <subcellularLocation>
        <location evidence="1">Endoplasmic reticulum</location>
    </subcellularLocation>
</comment>
<keyword evidence="3" id="KW-0560">Oxidoreductase</keyword>
<dbReference type="PROSITE" id="PS00061">
    <property type="entry name" value="ADH_SHORT"/>
    <property type="match status" value="1"/>
</dbReference>
<keyword evidence="4" id="KW-0812">Transmembrane</keyword>
<evidence type="ECO:0000256" key="3">
    <source>
        <dbReference type="ARBA" id="ARBA00023002"/>
    </source>
</evidence>
<dbReference type="OrthoDB" id="5545019at2759"/>
<dbReference type="SUPFAM" id="SSF51735">
    <property type="entry name" value="NAD(P)-binding Rossmann-fold domains"/>
    <property type="match status" value="2"/>
</dbReference>
<feature type="transmembrane region" description="Helical" evidence="4">
    <location>
        <begin position="203"/>
        <end position="222"/>
    </location>
</feature>
<proteinExistence type="inferred from homology"/>
<reference evidence="5 6" key="1">
    <citation type="submission" date="2018-11" db="EMBL/GenBank/DDBJ databases">
        <authorList>
            <consortium name="Pathogen Informatics"/>
        </authorList>
    </citation>
    <scope>NUCLEOTIDE SEQUENCE [LARGE SCALE GENOMIC DNA]</scope>
</reference>
<dbReference type="PRINTS" id="PR00081">
    <property type="entry name" value="GDHRDH"/>
</dbReference>